<feature type="transmembrane region" description="Helical" evidence="6">
    <location>
        <begin position="103"/>
        <end position="126"/>
    </location>
</feature>
<dbReference type="EMBL" id="JARMAB010000028">
    <property type="protein sequence ID" value="MED1204994.1"/>
    <property type="molecule type" value="Genomic_DNA"/>
</dbReference>
<protein>
    <submittedName>
        <fullName evidence="7">Aromatic acid exporter family protein</fullName>
    </submittedName>
</protein>
<evidence type="ECO:0000256" key="6">
    <source>
        <dbReference type="SAM" id="Phobius"/>
    </source>
</evidence>
<reference evidence="7 8" key="1">
    <citation type="submission" date="2023-03" db="EMBL/GenBank/DDBJ databases">
        <title>Bacillus Genome Sequencing.</title>
        <authorList>
            <person name="Dunlap C."/>
        </authorList>
    </citation>
    <scope>NUCLEOTIDE SEQUENCE [LARGE SCALE GENOMIC DNA]</scope>
    <source>
        <strain evidence="7 8">B-23453</strain>
    </source>
</reference>
<evidence type="ECO:0000256" key="3">
    <source>
        <dbReference type="ARBA" id="ARBA00022692"/>
    </source>
</evidence>
<dbReference type="Proteomes" id="UP001341444">
    <property type="component" value="Unassembled WGS sequence"/>
</dbReference>
<dbReference type="Pfam" id="PF06081">
    <property type="entry name" value="ArAE_1"/>
    <property type="match status" value="1"/>
</dbReference>
<dbReference type="RefSeq" id="WP_066266327.1">
    <property type="nucleotide sequence ID" value="NZ_JARMAB010000028.1"/>
</dbReference>
<evidence type="ECO:0000256" key="4">
    <source>
        <dbReference type="ARBA" id="ARBA00022989"/>
    </source>
</evidence>
<dbReference type="PANTHER" id="PTHR40064">
    <property type="entry name" value="MEMBRANE PROTEIN-RELATED"/>
    <property type="match status" value="1"/>
</dbReference>
<feature type="transmembrane region" description="Helical" evidence="6">
    <location>
        <begin position="55"/>
        <end position="74"/>
    </location>
</feature>
<accession>A0ABU6MJY1</accession>
<dbReference type="InterPro" id="IPR010343">
    <property type="entry name" value="ArAE_1"/>
</dbReference>
<proteinExistence type="predicted"/>
<keyword evidence="8" id="KW-1185">Reference proteome</keyword>
<evidence type="ECO:0000256" key="1">
    <source>
        <dbReference type="ARBA" id="ARBA00004651"/>
    </source>
</evidence>
<comment type="subcellular location">
    <subcellularLocation>
        <location evidence="1">Cell membrane</location>
        <topology evidence="1">Multi-pass membrane protein</topology>
    </subcellularLocation>
</comment>
<dbReference type="PANTHER" id="PTHR40064:SF1">
    <property type="entry name" value="MEMBRANE PROTEIN"/>
    <property type="match status" value="1"/>
</dbReference>
<evidence type="ECO:0000256" key="2">
    <source>
        <dbReference type="ARBA" id="ARBA00022475"/>
    </source>
</evidence>
<name>A0ABU6MJY1_9BACI</name>
<evidence type="ECO:0000313" key="8">
    <source>
        <dbReference type="Proteomes" id="UP001341444"/>
    </source>
</evidence>
<gene>
    <name evidence="7" type="ORF">P4T90_18260</name>
</gene>
<keyword evidence="5 6" id="KW-0472">Membrane</keyword>
<keyword evidence="4 6" id="KW-1133">Transmembrane helix</keyword>
<feature type="transmembrane region" description="Helical" evidence="6">
    <location>
        <begin position="16"/>
        <end position="43"/>
    </location>
</feature>
<organism evidence="7 8">
    <name type="scientific">Heyndrickxia acidicola</name>
    <dbReference type="NCBI Taxonomy" id="209389"/>
    <lineage>
        <taxon>Bacteria</taxon>
        <taxon>Bacillati</taxon>
        <taxon>Bacillota</taxon>
        <taxon>Bacilli</taxon>
        <taxon>Bacillales</taxon>
        <taxon>Bacillaceae</taxon>
        <taxon>Heyndrickxia</taxon>
    </lineage>
</organism>
<evidence type="ECO:0000313" key="7">
    <source>
        <dbReference type="EMBL" id="MED1204994.1"/>
    </source>
</evidence>
<comment type="caution">
    <text evidence="7">The sequence shown here is derived from an EMBL/GenBank/DDBJ whole genome shotgun (WGS) entry which is preliminary data.</text>
</comment>
<sequence length="345" mass="38965">MKKQHFIGGRIAKTGIAVLSTALICNWLHWPAVFAVITSIVSIEPTVMDSIKKGLVRFPASAIGSAFAVLFISLFHDSPITYAAAAVFTIFTCYKLKLHDGLLVAALTSVAMVDVIHSNLIIAFFIRLGTTTIGLVVSALVNFLILPPNYSLTISKRITVLLADTGKNLTAIIDTLLNSENDFLHPVDSFLHAREELDKSERLCQFQKEDWRFHRFTEVEYQAFYIDEYKLQQLRKIHYHLGNLMFIPKQPLRWTMDQKENIASLTESLVNALRTPATMYNNLHLVKEARAYFKTLILELEADEREHSAGVFSSEFIILYELLSIFELIETLYSKPQGSASFSNA</sequence>
<feature type="transmembrane region" description="Helical" evidence="6">
    <location>
        <begin position="132"/>
        <end position="152"/>
    </location>
</feature>
<keyword evidence="3 6" id="KW-0812">Transmembrane</keyword>
<keyword evidence="2" id="KW-1003">Cell membrane</keyword>
<dbReference type="InterPro" id="IPR052984">
    <property type="entry name" value="UPF0421"/>
</dbReference>
<evidence type="ECO:0000256" key="5">
    <source>
        <dbReference type="ARBA" id="ARBA00023136"/>
    </source>
</evidence>